<keyword evidence="2" id="KW-1185">Reference proteome</keyword>
<dbReference type="EMBL" id="JABXWT010000010">
    <property type="protein sequence ID" value="NVO57236.1"/>
    <property type="molecule type" value="Genomic_DNA"/>
</dbReference>
<name>A0ABX2PSY2_9RHOB</name>
<reference evidence="1 2" key="1">
    <citation type="submission" date="2020-06" db="EMBL/GenBank/DDBJ databases">
        <authorList>
            <person name="Cao W.R."/>
        </authorList>
    </citation>
    <scope>NUCLEOTIDE SEQUENCE [LARGE SCALE GENOMIC DNA]</scope>
    <source>
        <strain evidence="1 2">B1Z28</strain>
    </source>
</reference>
<organism evidence="1 2">
    <name type="scientific">Ruegeria haliotis</name>
    <dbReference type="NCBI Taxonomy" id="2747601"/>
    <lineage>
        <taxon>Bacteria</taxon>
        <taxon>Pseudomonadati</taxon>
        <taxon>Pseudomonadota</taxon>
        <taxon>Alphaproteobacteria</taxon>
        <taxon>Rhodobacterales</taxon>
        <taxon>Roseobacteraceae</taxon>
        <taxon>Ruegeria</taxon>
    </lineage>
</organism>
<gene>
    <name evidence="1" type="ORF">HW561_15695</name>
</gene>
<dbReference type="Proteomes" id="UP000630805">
    <property type="component" value="Unassembled WGS sequence"/>
</dbReference>
<proteinExistence type="predicted"/>
<accession>A0ABX2PSY2</accession>
<protein>
    <recommendedName>
        <fullName evidence="3">AbiTii domain-containing protein</fullName>
    </recommendedName>
</protein>
<comment type="caution">
    <text evidence="1">The sequence shown here is derived from an EMBL/GenBank/DDBJ whole genome shotgun (WGS) entry which is preliminary data.</text>
</comment>
<evidence type="ECO:0008006" key="3">
    <source>
        <dbReference type="Google" id="ProtNLM"/>
    </source>
</evidence>
<evidence type="ECO:0000313" key="1">
    <source>
        <dbReference type="EMBL" id="NVO57236.1"/>
    </source>
</evidence>
<dbReference type="RefSeq" id="WP_176866289.1">
    <property type="nucleotide sequence ID" value="NZ_JABXWT010000010.1"/>
</dbReference>
<sequence length="287" mass="32480">MAIMPCSFSNTKTKNLDMGLARMYYGAVEVSDFENPPNLDLTWASITKIEVILDWVRKEYQQFSDFDLENLEVDSEPLDVPLENFDDLSDELTRHAVSTREILLENFVNSILSEQLDEIVDAIEKEYSEDWMPSNHRVKLNVFEEQEPFVLEEEYEQSSKELKQELIKEIPDLIDLLAAIRADLPSTFGHNQGSEFPLHPEKIQEVESKLRSVQVALKEADASSDKLIIDAGNALLNLGVALTSHIGEMTKVSTLKFAEKFGETTGTWAGRAAILAFFGEKLIQVFS</sequence>
<evidence type="ECO:0000313" key="2">
    <source>
        <dbReference type="Proteomes" id="UP000630805"/>
    </source>
</evidence>